<dbReference type="Proteomes" id="UP000502502">
    <property type="component" value="Chromosome"/>
</dbReference>
<evidence type="ECO:0000256" key="6">
    <source>
        <dbReference type="ARBA" id="ARBA00047846"/>
    </source>
</evidence>
<reference evidence="8 9" key="1">
    <citation type="submission" date="2020-03" db="EMBL/GenBank/DDBJ databases">
        <title>Sphingomonas sp. nov., isolated from fish.</title>
        <authorList>
            <person name="Hyun D.-W."/>
            <person name="Bae J.-W."/>
        </authorList>
    </citation>
    <scope>NUCLEOTIDE SEQUENCE [LARGE SCALE GENOMIC DNA]</scope>
    <source>
        <strain evidence="8 9">HDW15C</strain>
    </source>
</reference>
<keyword evidence="1 8" id="KW-0436">Ligase</keyword>
<evidence type="ECO:0000313" key="9">
    <source>
        <dbReference type="Proteomes" id="UP000502502"/>
    </source>
</evidence>
<evidence type="ECO:0000256" key="2">
    <source>
        <dbReference type="ARBA" id="ARBA00022741"/>
    </source>
</evidence>
<feature type="domain" description="BPL/LPL catalytic" evidence="7">
    <location>
        <begin position="1"/>
        <end position="166"/>
    </location>
</feature>
<dbReference type="InterPro" id="IPR008988">
    <property type="entry name" value="Transcriptional_repressor_C"/>
</dbReference>
<evidence type="ECO:0000256" key="3">
    <source>
        <dbReference type="ARBA" id="ARBA00022840"/>
    </source>
</evidence>
<keyword evidence="4" id="KW-0092">Biotin</keyword>
<comment type="catalytic activity">
    <reaction evidence="6">
        <text>biotin + L-lysyl-[protein] + ATP = N(6)-biotinyl-L-lysyl-[protein] + AMP + diphosphate + H(+)</text>
        <dbReference type="Rhea" id="RHEA:11756"/>
        <dbReference type="Rhea" id="RHEA-COMP:9752"/>
        <dbReference type="Rhea" id="RHEA-COMP:10505"/>
        <dbReference type="ChEBI" id="CHEBI:15378"/>
        <dbReference type="ChEBI" id="CHEBI:29969"/>
        <dbReference type="ChEBI" id="CHEBI:30616"/>
        <dbReference type="ChEBI" id="CHEBI:33019"/>
        <dbReference type="ChEBI" id="CHEBI:57586"/>
        <dbReference type="ChEBI" id="CHEBI:83144"/>
        <dbReference type="ChEBI" id="CHEBI:456215"/>
        <dbReference type="EC" id="6.3.4.15"/>
    </reaction>
</comment>
<dbReference type="KEGG" id="ssin:G7078_05035"/>
<dbReference type="EC" id="6.3.4.15" evidence="5"/>
<protein>
    <recommendedName>
        <fullName evidence="5">biotin--[biotin carboxyl-carrier protein] ligase</fullName>
        <ecNumber evidence="5">6.3.4.15</ecNumber>
    </recommendedName>
</protein>
<dbReference type="CDD" id="cd16442">
    <property type="entry name" value="BPL"/>
    <property type="match status" value="1"/>
</dbReference>
<dbReference type="SUPFAM" id="SSF50037">
    <property type="entry name" value="C-terminal domain of transcriptional repressors"/>
    <property type="match status" value="1"/>
</dbReference>
<dbReference type="GO" id="GO:0004077">
    <property type="term" value="F:biotin--[biotin carboxyl-carrier protein] ligase activity"/>
    <property type="evidence" value="ECO:0007669"/>
    <property type="project" value="UniProtKB-EC"/>
</dbReference>
<dbReference type="InterPro" id="IPR004408">
    <property type="entry name" value="Biotin_CoA_COase_ligase"/>
</dbReference>
<evidence type="ECO:0000256" key="5">
    <source>
        <dbReference type="ARBA" id="ARBA00024227"/>
    </source>
</evidence>
<keyword evidence="9" id="KW-1185">Reference proteome</keyword>
<organism evidence="8 9">
    <name type="scientific">Sphingomonas sinipercae</name>
    <dbReference type="NCBI Taxonomy" id="2714944"/>
    <lineage>
        <taxon>Bacteria</taxon>
        <taxon>Pseudomonadati</taxon>
        <taxon>Pseudomonadota</taxon>
        <taxon>Alphaproteobacteria</taxon>
        <taxon>Sphingomonadales</taxon>
        <taxon>Sphingomonadaceae</taxon>
        <taxon>Sphingomonas</taxon>
    </lineage>
</organism>
<dbReference type="Pfam" id="PF03099">
    <property type="entry name" value="BPL_LplA_LipB"/>
    <property type="match status" value="1"/>
</dbReference>
<dbReference type="EMBL" id="CP049871">
    <property type="protein sequence ID" value="QIL03306.1"/>
    <property type="molecule type" value="Genomic_DNA"/>
</dbReference>
<keyword evidence="3" id="KW-0067">ATP-binding</keyword>
<dbReference type="Gene3D" id="3.30.930.10">
    <property type="entry name" value="Bira Bifunctional Protein, Domain 2"/>
    <property type="match status" value="1"/>
</dbReference>
<dbReference type="InterPro" id="IPR004143">
    <property type="entry name" value="BPL_LPL_catalytic"/>
</dbReference>
<proteinExistence type="predicted"/>
<gene>
    <name evidence="8" type="ORF">G7078_05035</name>
</gene>
<dbReference type="PANTHER" id="PTHR12835:SF5">
    <property type="entry name" value="BIOTIN--PROTEIN LIGASE"/>
    <property type="match status" value="1"/>
</dbReference>
<dbReference type="GO" id="GO:0005737">
    <property type="term" value="C:cytoplasm"/>
    <property type="evidence" value="ECO:0007669"/>
    <property type="project" value="TreeGrafter"/>
</dbReference>
<dbReference type="AlphaFoldDB" id="A0A6G7ZQX9"/>
<dbReference type="SUPFAM" id="SSF55681">
    <property type="entry name" value="Class II aaRS and biotin synthetases"/>
    <property type="match status" value="1"/>
</dbReference>
<dbReference type="Pfam" id="PF02237">
    <property type="entry name" value="BPL_C"/>
    <property type="match status" value="1"/>
</dbReference>
<evidence type="ECO:0000256" key="1">
    <source>
        <dbReference type="ARBA" id="ARBA00022598"/>
    </source>
</evidence>
<evidence type="ECO:0000313" key="8">
    <source>
        <dbReference type="EMBL" id="QIL03306.1"/>
    </source>
</evidence>
<sequence length="227" mass="23828">MRIVERTGSTNADLLADSNSREGDWLVALAQDSGRGRQGRSWVAQPGNFFGSTVVELKPGDPAPQSLSLVASLALVEAVDVAAPGAATMLKWPNDLLLNGAKFAGILLERSGDRVIVGIGVNLAAAPALPDRRVDHLDGRITPQAFAPLLAGSMAKMLGLWRATAPDAFACAWLARAHPVGTELKVHSEEAEAIEGRFDGIDPDGTLRLRLADGSVRAIHAADVSLS</sequence>
<dbReference type="PANTHER" id="PTHR12835">
    <property type="entry name" value="BIOTIN PROTEIN LIGASE"/>
    <property type="match status" value="1"/>
</dbReference>
<evidence type="ECO:0000259" key="7">
    <source>
        <dbReference type="PROSITE" id="PS51733"/>
    </source>
</evidence>
<accession>A0A6G7ZQX9</accession>
<dbReference type="InterPro" id="IPR003142">
    <property type="entry name" value="BPL_C"/>
</dbReference>
<dbReference type="PROSITE" id="PS51733">
    <property type="entry name" value="BPL_LPL_CATALYTIC"/>
    <property type="match status" value="1"/>
</dbReference>
<dbReference type="Gene3D" id="2.30.30.100">
    <property type="match status" value="1"/>
</dbReference>
<keyword evidence="2" id="KW-0547">Nucleotide-binding</keyword>
<dbReference type="NCBIfam" id="TIGR00121">
    <property type="entry name" value="birA_ligase"/>
    <property type="match status" value="1"/>
</dbReference>
<dbReference type="InterPro" id="IPR045864">
    <property type="entry name" value="aa-tRNA-synth_II/BPL/LPL"/>
</dbReference>
<dbReference type="GO" id="GO:0005524">
    <property type="term" value="F:ATP binding"/>
    <property type="evidence" value="ECO:0007669"/>
    <property type="project" value="UniProtKB-KW"/>
</dbReference>
<name>A0A6G7ZQX9_9SPHN</name>
<evidence type="ECO:0000256" key="4">
    <source>
        <dbReference type="ARBA" id="ARBA00023267"/>
    </source>
</evidence>